<name>A0ABU1YWU7_9MICC</name>
<gene>
    <name evidence="13" type="ORF">J2S67_000102</name>
</gene>
<keyword evidence="5 11" id="KW-0547">Nucleotide-binding</keyword>
<evidence type="ECO:0000256" key="2">
    <source>
        <dbReference type="ARBA" id="ARBA00008598"/>
    </source>
</evidence>
<evidence type="ECO:0000256" key="3">
    <source>
        <dbReference type="ARBA" id="ARBA00011296"/>
    </source>
</evidence>
<comment type="caution">
    <text evidence="13">The sequence shown here is derived from an EMBL/GenBank/DDBJ whole genome shotgun (WGS) entry which is preliminary data.</text>
</comment>
<dbReference type="SMART" id="SM00487">
    <property type="entry name" value="DEXDc"/>
    <property type="match status" value="1"/>
</dbReference>
<dbReference type="CDD" id="cd18800">
    <property type="entry name" value="SF2_C_EcoR124I-like"/>
    <property type="match status" value="1"/>
</dbReference>
<keyword evidence="10 11" id="KW-0238">DNA-binding</keyword>
<comment type="function">
    <text evidence="11">Subunit R is required for both nuclease and ATPase activities, but not for modification.</text>
</comment>
<evidence type="ECO:0000256" key="11">
    <source>
        <dbReference type="RuleBase" id="RU364115"/>
    </source>
</evidence>
<dbReference type="CDD" id="cd22332">
    <property type="entry name" value="HsdR_N"/>
    <property type="match status" value="1"/>
</dbReference>
<dbReference type="PANTHER" id="PTHR30195">
    <property type="entry name" value="TYPE I SITE-SPECIFIC DEOXYRIBONUCLEASE PROTEIN SUBUNIT M AND R"/>
    <property type="match status" value="1"/>
</dbReference>
<proteinExistence type="inferred from homology"/>
<dbReference type="InterPro" id="IPR040980">
    <property type="entry name" value="SWI2_SNF2"/>
</dbReference>
<evidence type="ECO:0000256" key="8">
    <source>
        <dbReference type="ARBA" id="ARBA00022801"/>
    </source>
</evidence>
<evidence type="ECO:0000256" key="9">
    <source>
        <dbReference type="ARBA" id="ARBA00022840"/>
    </source>
</evidence>
<evidence type="ECO:0000256" key="1">
    <source>
        <dbReference type="ARBA" id="ARBA00000851"/>
    </source>
</evidence>
<dbReference type="PANTHER" id="PTHR30195:SF16">
    <property type="entry name" value="TYPE I RESTRICTION ENZYME ENDONUCLEASE SUBUNIT"/>
    <property type="match status" value="1"/>
</dbReference>
<comment type="subunit">
    <text evidence="3 11">The type I restriction/modification system is composed of three polypeptides R, M and S.</text>
</comment>
<dbReference type="Pfam" id="PF04313">
    <property type="entry name" value="HSDR_N"/>
    <property type="match status" value="1"/>
</dbReference>
<dbReference type="GO" id="GO:0009035">
    <property type="term" value="F:type I site-specific deoxyribonuclease activity"/>
    <property type="evidence" value="ECO:0007669"/>
    <property type="project" value="UniProtKB-EC"/>
</dbReference>
<dbReference type="InterPro" id="IPR027417">
    <property type="entry name" value="P-loop_NTPase"/>
</dbReference>
<protein>
    <recommendedName>
        <fullName evidence="11">Type I restriction enzyme endonuclease subunit</fullName>
        <shortName evidence="11">R protein</shortName>
        <ecNumber evidence="11">3.1.21.3</ecNumber>
    </recommendedName>
</protein>
<dbReference type="InterPro" id="IPR055180">
    <property type="entry name" value="HsdR_RecA-like_helicase_dom_2"/>
</dbReference>
<keyword evidence="4" id="KW-0540">Nuclease</keyword>
<dbReference type="Pfam" id="PF12008">
    <property type="entry name" value="EcoR124_C"/>
    <property type="match status" value="1"/>
</dbReference>
<reference evidence="13" key="1">
    <citation type="submission" date="2023-07" db="EMBL/GenBank/DDBJ databases">
        <title>Sequencing the genomes of 1000 actinobacteria strains.</title>
        <authorList>
            <person name="Klenk H.-P."/>
        </authorList>
    </citation>
    <scope>NUCLEOTIDE SEQUENCE</scope>
    <source>
        <strain evidence="13">DSM 13068</strain>
    </source>
</reference>
<evidence type="ECO:0000313" key="14">
    <source>
        <dbReference type="Proteomes" id="UP001180715"/>
    </source>
</evidence>
<dbReference type="InterPro" id="IPR004473">
    <property type="entry name" value="Restrct_endonuc_typeI_HsdR"/>
</dbReference>
<dbReference type="Proteomes" id="UP001180715">
    <property type="component" value="Unassembled WGS sequence"/>
</dbReference>
<dbReference type="PROSITE" id="PS51192">
    <property type="entry name" value="HELICASE_ATP_BIND_1"/>
    <property type="match status" value="1"/>
</dbReference>
<accession>A0ABU1YWU7</accession>
<keyword evidence="8 11" id="KW-0378">Hydrolase</keyword>
<dbReference type="InterPro" id="IPR051268">
    <property type="entry name" value="Type-I_R_enzyme_R_subunit"/>
</dbReference>
<dbReference type="Pfam" id="PF22679">
    <property type="entry name" value="T1R_D3-like"/>
    <property type="match status" value="1"/>
</dbReference>
<dbReference type="SUPFAM" id="SSF52540">
    <property type="entry name" value="P-loop containing nucleoside triphosphate hydrolases"/>
    <property type="match status" value="1"/>
</dbReference>
<dbReference type="InterPro" id="IPR022625">
    <property type="entry name" value="TypeI_RM_Rsu_C"/>
</dbReference>
<evidence type="ECO:0000313" key="13">
    <source>
        <dbReference type="EMBL" id="MDR7292834.1"/>
    </source>
</evidence>
<evidence type="ECO:0000256" key="5">
    <source>
        <dbReference type="ARBA" id="ARBA00022741"/>
    </source>
</evidence>
<sequence length="1050" mass="118809">MEKSAVEELGRGTIAPIAVSDEATVVATYEADTSTSDAYQSEAQLEDAFIAQLQAQAYEYADIRDETALVANLRTQLEALNNIQFTDAEWKTFFDTSIASANEGPKEKTERLHKDNTQLLRREDGTTKNIRLIDKTHIHNNKLQVINQYAVDAGTTPGAATHSNRYDVTILVNGLPLIHIELKRRGVNLREAFNQIARYQNQSLWAGHGLFDYVQVFVISNGTFSKYYSNTTRPKKTDNTKRNVKSWAFTCWWADSHNKVIPDLHGFTRTFFAKHTILNILTKYCVLREDGTLLVMRPYQIAAIERILQRIDVAANNKMLGTTQAGGYIWHTTGSGKTLTSFKTAQLATALPSEPKVLFVVDRKDLDYQTMREYDSFERGAANSNTSTKVLTQQMGDPSARIIITTIQKLSNFVAANAKHPIYNEHTVIIFDECHRSQFGEMHNAITKKFKKYNIFGFTGTPIFRDNAGKSYGARDGRVVLRTTEETFGEQLHTYTIVDAIEDKNVLPFKLAYNSVLARAGGVMAEGATRGQEEAAFMAPERISAVTSYILKHFDQHTRRVTEAGESTTSYLHTVTTNTADVARRRGSAGEAITTTRRVTGFNAMMAVQSVEAAKFYYNEFKAQQAELPEQQRLKVATIFSYGANEDPEAGILAEEGFDTGRLSGENREFLDAAIADYNKSFGTNFDANGENFQNYYRDLSMRVKNREVDLLLVVNMFLTGFDAPTLNTLYVDKNLKYHGLIQAFSRTNRILNTVKRYGNIVCFRDLQENTEDALALFGNADAQGIALLEPYEHYLDQYRLKVAEMLAFHAPGTGMPASESEQRHFAEVFGEILKLRNLLAGFDEFPDDDDLTPREIQDLQSVYLAVRDEMRADADANEPQPEQLELVFEIELLRQVEVNVDYILMLVEKFREPMLKSQVPDYQYKEQVLQAVDSSPTLRDKRDLFMDFIELVNTDASVAEQWVAFINQRREQELDTLIEEERLREPAARDFMESAFDAGEVPRIGTDIGDVLPPVSFFSNTADGESRAEIKERVLNKMSEFLERYEPLG</sequence>
<dbReference type="InterPro" id="IPR007409">
    <property type="entry name" value="Restrct_endonuc_type1_HsdR_N"/>
</dbReference>
<keyword evidence="7" id="KW-0255">Endonuclease</keyword>
<dbReference type="InterPro" id="IPR014001">
    <property type="entry name" value="Helicase_ATP-bd"/>
</dbReference>
<comment type="similarity">
    <text evidence="2 11">Belongs to the HsdR family.</text>
</comment>
<dbReference type="EC" id="3.1.21.3" evidence="11"/>
<keyword evidence="6 11" id="KW-0680">Restriction system</keyword>
<comment type="catalytic activity">
    <reaction evidence="1 11">
        <text>Endonucleolytic cleavage of DNA to give random double-stranded fragments with terminal 5'-phosphates, ATP is simultaneously hydrolyzed.</text>
        <dbReference type="EC" id="3.1.21.3"/>
    </reaction>
</comment>
<dbReference type="RefSeq" id="WP_310245276.1">
    <property type="nucleotide sequence ID" value="NZ_JAVDXX010000001.1"/>
</dbReference>
<dbReference type="Gene3D" id="3.90.1570.50">
    <property type="match status" value="2"/>
</dbReference>
<dbReference type="Pfam" id="PF18766">
    <property type="entry name" value="SWI2_SNF2"/>
    <property type="match status" value="1"/>
</dbReference>
<dbReference type="CDD" id="cd18030">
    <property type="entry name" value="DEXHc_RE_I_HsdR"/>
    <property type="match status" value="1"/>
</dbReference>
<evidence type="ECO:0000256" key="10">
    <source>
        <dbReference type="ARBA" id="ARBA00023125"/>
    </source>
</evidence>
<dbReference type="EMBL" id="JAVDXX010000001">
    <property type="protein sequence ID" value="MDR7292834.1"/>
    <property type="molecule type" value="Genomic_DNA"/>
</dbReference>
<dbReference type="Gene3D" id="3.40.50.300">
    <property type="entry name" value="P-loop containing nucleotide triphosphate hydrolases"/>
    <property type="match status" value="2"/>
</dbReference>
<evidence type="ECO:0000259" key="12">
    <source>
        <dbReference type="PROSITE" id="PS51192"/>
    </source>
</evidence>
<dbReference type="Gene3D" id="1.20.58.910">
    <property type="match status" value="1"/>
</dbReference>
<dbReference type="NCBIfam" id="TIGR00348">
    <property type="entry name" value="hsdR"/>
    <property type="match status" value="1"/>
</dbReference>
<organism evidence="13 14">
    <name type="scientific">Pseudoglutamicibacter albus</name>
    <dbReference type="NCBI Taxonomy" id="98671"/>
    <lineage>
        <taxon>Bacteria</taxon>
        <taxon>Bacillati</taxon>
        <taxon>Actinomycetota</taxon>
        <taxon>Actinomycetes</taxon>
        <taxon>Micrococcales</taxon>
        <taxon>Micrococcaceae</taxon>
        <taxon>Pseudoglutamicibacter</taxon>
    </lineage>
</organism>
<feature type="domain" description="Helicase ATP-binding" evidence="12">
    <location>
        <begin position="318"/>
        <end position="480"/>
    </location>
</feature>
<evidence type="ECO:0000256" key="7">
    <source>
        <dbReference type="ARBA" id="ARBA00022759"/>
    </source>
</evidence>
<keyword evidence="9 11" id="KW-0067">ATP-binding</keyword>
<evidence type="ECO:0000256" key="4">
    <source>
        <dbReference type="ARBA" id="ARBA00022722"/>
    </source>
</evidence>
<keyword evidence="14" id="KW-1185">Reference proteome</keyword>
<evidence type="ECO:0000256" key="6">
    <source>
        <dbReference type="ARBA" id="ARBA00022747"/>
    </source>
</evidence>